<dbReference type="Proteomes" id="UP001153332">
    <property type="component" value="Unassembled WGS sequence"/>
</dbReference>
<proteinExistence type="predicted"/>
<name>A0ACC2JJ44_9PEZI</name>
<organism evidence="1 2">
    <name type="scientific">Lasiodiplodia mahajangana</name>
    <dbReference type="NCBI Taxonomy" id="1108764"/>
    <lineage>
        <taxon>Eukaryota</taxon>
        <taxon>Fungi</taxon>
        <taxon>Dikarya</taxon>
        <taxon>Ascomycota</taxon>
        <taxon>Pezizomycotina</taxon>
        <taxon>Dothideomycetes</taxon>
        <taxon>Dothideomycetes incertae sedis</taxon>
        <taxon>Botryosphaeriales</taxon>
        <taxon>Botryosphaeriaceae</taxon>
        <taxon>Lasiodiplodia</taxon>
    </lineage>
</organism>
<accession>A0ACC2JJ44</accession>
<sequence>MSSLEKLPASRFLGSSAVFFRAEPGVVVKAPVTVSKGQTIRERPSVAKNYLVERQIFDRLGQHPRIVRCFGWLTEFPTGLLLAEASHGSLQCFLDRHNEAIPLSLRKRWVRQAIESIAYIHGRGVIHSDLRPDDFLAHGQDLWLCDFGKSTCRELGICGGGVPDAGFFDPNSPWVSTPGTDIFSLGSVLYTILKGHWPYRTQGGSFETLGDMDKYAAHVEDLFGQGIFPEVNDLVGGEIILGCWTKKYATAQDIPEEAALSECCSLSLSQLVALQKASDYQLANVVGTDMSRKEQID</sequence>
<evidence type="ECO:0000313" key="2">
    <source>
        <dbReference type="Proteomes" id="UP001153332"/>
    </source>
</evidence>
<gene>
    <name evidence="1" type="ORF">O1611_g6335</name>
</gene>
<protein>
    <submittedName>
        <fullName evidence="1">Uncharacterized protein</fullName>
    </submittedName>
</protein>
<reference evidence="1" key="1">
    <citation type="submission" date="2022-12" db="EMBL/GenBank/DDBJ databases">
        <title>Genome Sequence of Lasiodiplodia mahajangana.</title>
        <authorList>
            <person name="Buettner E."/>
        </authorList>
    </citation>
    <scope>NUCLEOTIDE SEQUENCE</scope>
    <source>
        <strain evidence="1">VT137</strain>
    </source>
</reference>
<evidence type="ECO:0000313" key="1">
    <source>
        <dbReference type="EMBL" id="KAJ8127302.1"/>
    </source>
</evidence>
<comment type="caution">
    <text evidence="1">The sequence shown here is derived from an EMBL/GenBank/DDBJ whole genome shotgun (WGS) entry which is preliminary data.</text>
</comment>
<dbReference type="EMBL" id="JAPUUL010001479">
    <property type="protein sequence ID" value="KAJ8127302.1"/>
    <property type="molecule type" value="Genomic_DNA"/>
</dbReference>
<keyword evidence="2" id="KW-1185">Reference proteome</keyword>